<keyword evidence="4" id="KW-1185">Reference proteome</keyword>
<dbReference type="GO" id="GO:0016020">
    <property type="term" value="C:membrane"/>
    <property type="evidence" value="ECO:0007669"/>
    <property type="project" value="TreeGrafter"/>
</dbReference>
<dbReference type="KEGG" id="plei:Q9312_04805"/>
<dbReference type="InterPro" id="IPR036291">
    <property type="entry name" value="NAD(P)-bd_dom_sf"/>
</dbReference>
<dbReference type="PRINTS" id="PR00081">
    <property type="entry name" value="GDHRDH"/>
</dbReference>
<evidence type="ECO:0000313" key="3">
    <source>
        <dbReference type="EMBL" id="WMS88238.1"/>
    </source>
</evidence>
<dbReference type="RefSeq" id="WP_309203443.1">
    <property type="nucleotide sequence ID" value="NZ_CP133548.1"/>
</dbReference>
<protein>
    <submittedName>
        <fullName evidence="3">SDR family NAD(P)-dependent oxidoreductase</fullName>
    </submittedName>
</protein>
<organism evidence="3 4">
    <name type="scientific">Pleionea litopenaei</name>
    <dbReference type="NCBI Taxonomy" id="3070815"/>
    <lineage>
        <taxon>Bacteria</taxon>
        <taxon>Pseudomonadati</taxon>
        <taxon>Pseudomonadota</taxon>
        <taxon>Gammaproteobacteria</taxon>
        <taxon>Oceanospirillales</taxon>
        <taxon>Pleioneaceae</taxon>
        <taxon>Pleionea</taxon>
    </lineage>
</organism>
<dbReference type="Pfam" id="PF00106">
    <property type="entry name" value="adh_short"/>
    <property type="match status" value="1"/>
</dbReference>
<dbReference type="PANTHER" id="PTHR44196:SF1">
    <property type="entry name" value="DEHYDROGENASE_REDUCTASE SDR FAMILY MEMBER 7B"/>
    <property type="match status" value="1"/>
</dbReference>
<gene>
    <name evidence="3" type="ORF">Q9312_04805</name>
</gene>
<dbReference type="PANTHER" id="PTHR44196">
    <property type="entry name" value="DEHYDROGENASE/REDUCTASE SDR FAMILY MEMBER 7B"/>
    <property type="match status" value="1"/>
</dbReference>
<evidence type="ECO:0000256" key="1">
    <source>
        <dbReference type="ARBA" id="ARBA00006484"/>
    </source>
</evidence>
<evidence type="ECO:0000313" key="4">
    <source>
        <dbReference type="Proteomes" id="UP001239782"/>
    </source>
</evidence>
<evidence type="ECO:0000256" key="2">
    <source>
        <dbReference type="ARBA" id="ARBA00023002"/>
    </source>
</evidence>
<dbReference type="AlphaFoldDB" id="A0AA51X7I4"/>
<name>A0AA51X7I4_9GAMM</name>
<accession>A0AA51X7I4</accession>
<dbReference type="InterPro" id="IPR002347">
    <property type="entry name" value="SDR_fam"/>
</dbReference>
<proteinExistence type="inferred from homology"/>
<dbReference type="EMBL" id="CP133548">
    <property type="protein sequence ID" value="WMS88238.1"/>
    <property type="molecule type" value="Genomic_DNA"/>
</dbReference>
<keyword evidence="2" id="KW-0560">Oxidoreductase</keyword>
<dbReference type="GO" id="GO:0016491">
    <property type="term" value="F:oxidoreductase activity"/>
    <property type="evidence" value="ECO:0007669"/>
    <property type="project" value="UniProtKB-KW"/>
</dbReference>
<dbReference type="Gene3D" id="3.40.50.720">
    <property type="entry name" value="NAD(P)-binding Rossmann-like Domain"/>
    <property type="match status" value="1"/>
</dbReference>
<dbReference type="Proteomes" id="UP001239782">
    <property type="component" value="Chromosome"/>
</dbReference>
<sequence length="247" mass="27736">MTQKNKVVLITGATSGIGESLVSKFIQEGYCVLGIARSVEKLKELQSKQANFVGLNFDITKKDSWSEIVKEVESIGKIPSIIILNAGTCEYMDKGDIDEELVRRVFEVNFFANVIGAKVLLKSWRTQLSSFVVTSSSAYFFPLPRAEAYGASKAALSYFFRTLRLSYPEIVFTIAHPGFVETPLTDKNDFSMPMKLTADKAASTMYSSIIKGRRKNDFPWFFIFMLKLLGMLPDALQYKIGSKLVRE</sequence>
<comment type="similarity">
    <text evidence="1">Belongs to the short-chain dehydrogenases/reductases (SDR) family.</text>
</comment>
<reference evidence="3 4" key="1">
    <citation type="submission" date="2023-08" db="EMBL/GenBank/DDBJ databases">
        <title>Pleionea litopenaei sp. nov., isolated from stomach of juvenile Litopenaeus vannamei.</title>
        <authorList>
            <person name="Rho A.M."/>
            <person name="Hwang C.Y."/>
        </authorList>
    </citation>
    <scope>NUCLEOTIDE SEQUENCE [LARGE SCALE GENOMIC DNA]</scope>
    <source>
        <strain evidence="3 4">HL-JVS1</strain>
    </source>
</reference>
<dbReference type="PROSITE" id="PS00061">
    <property type="entry name" value="ADH_SHORT"/>
    <property type="match status" value="1"/>
</dbReference>
<dbReference type="InterPro" id="IPR020904">
    <property type="entry name" value="Sc_DH/Rdtase_CS"/>
</dbReference>
<dbReference type="SUPFAM" id="SSF51735">
    <property type="entry name" value="NAD(P)-binding Rossmann-fold domains"/>
    <property type="match status" value="1"/>
</dbReference>